<organism evidence="2 3">
    <name type="scientific">Caerostris extrusa</name>
    <name type="common">Bark spider</name>
    <name type="synonym">Caerostris bankana</name>
    <dbReference type="NCBI Taxonomy" id="172846"/>
    <lineage>
        <taxon>Eukaryota</taxon>
        <taxon>Metazoa</taxon>
        <taxon>Ecdysozoa</taxon>
        <taxon>Arthropoda</taxon>
        <taxon>Chelicerata</taxon>
        <taxon>Arachnida</taxon>
        <taxon>Araneae</taxon>
        <taxon>Araneomorphae</taxon>
        <taxon>Entelegynae</taxon>
        <taxon>Araneoidea</taxon>
        <taxon>Araneidae</taxon>
        <taxon>Caerostris</taxon>
    </lineage>
</organism>
<name>A0AAV4NCF1_CAEEX</name>
<keyword evidence="1" id="KW-0812">Transmembrane</keyword>
<comment type="caution">
    <text evidence="2">The sequence shown here is derived from an EMBL/GenBank/DDBJ whole genome shotgun (WGS) entry which is preliminary data.</text>
</comment>
<proteinExistence type="predicted"/>
<accession>A0AAV4NCF1</accession>
<gene>
    <name evidence="2" type="ORF">CEXT_185641</name>
</gene>
<feature type="transmembrane region" description="Helical" evidence="1">
    <location>
        <begin position="89"/>
        <end position="106"/>
    </location>
</feature>
<protein>
    <submittedName>
        <fullName evidence="2">Uncharacterized protein</fullName>
    </submittedName>
</protein>
<evidence type="ECO:0000313" key="3">
    <source>
        <dbReference type="Proteomes" id="UP001054945"/>
    </source>
</evidence>
<keyword evidence="3" id="KW-1185">Reference proteome</keyword>
<sequence length="107" mass="12636">MRRDQDKSDTQKIFFGARRWKDDRSRIDFILGGFVLNSSIKMGMYYNRSVLGEIRVPNGTKIARSPSLHRRSQSLKDELKNRQVFSESFSLSSFVVLNVAYWCYYLR</sequence>
<dbReference type="Proteomes" id="UP001054945">
    <property type="component" value="Unassembled WGS sequence"/>
</dbReference>
<keyword evidence="1" id="KW-0472">Membrane</keyword>
<evidence type="ECO:0000256" key="1">
    <source>
        <dbReference type="SAM" id="Phobius"/>
    </source>
</evidence>
<reference evidence="2 3" key="1">
    <citation type="submission" date="2021-06" db="EMBL/GenBank/DDBJ databases">
        <title>Caerostris extrusa draft genome.</title>
        <authorList>
            <person name="Kono N."/>
            <person name="Arakawa K."/>
        </authorList>
    </citation>
    <scope>NUCLEOTIDE SEQUENCE [LARGE SCALE GENOMIC DNA]</scope>
</reference>
<dbReference type="AlphaFoldDB" id="A0AAV4NCF1"/>
<dbReference type="EMBL" id="BPLR01003193">
    <property type="protein sequence ID" value="GIX82005.1"/>
    <property type="molecule type" value="Genomic_DNA"/>
</dbReference>
<evidence type="ECO:0000313" key="2">
    <source>
        <dbReference type="EMBL" id="GIX82005.1"/>
    </source>
</evidence>
<keyword evidence="1" id="KW-1133">Transmembrane helix</keyword>